<evidence type="ECO:0000256" key="4">
    <source>
        <dbReference type="ARBA" id="ARBA00023136"/>
    </source>
</evidence>
<dbReference type="SUPFAM" id="SSF63712">
    <property type="entry name" value="Nicotinic receptor ligand binding domain-like"/>
    <property type="match status" value="2"/>
</dbReference>
<keyword evidence="5" id="KW-0406">Ion transport</keyword>
<organism evidence="8 9">
    <name type="scientific">Romanomermis culicivorax</name>
    <name type="common">Nematode worm</name>
    <dbReference type="NCBI Taxonomy" id="13658"/>
    <lineage>
        <taxon>Eukaryota</taxon>
        <taxon>Metazoa</taxon>
        <taxon>Ecdysozoa</taxon>
        <taxon>Nematoda</taxon>
        <taxon>Enoplea</taxon>
        <taxon>Dorylaimia</taxon>
        <taxon>Mermithida</taxon>
        <taxon>Mermithoidea</taxon>
        <taxon>Mermithidae</taxon>
        <taxon>Romanomermis</taxon>
    </lineage>
</organism>
<evidence type="ECO:0000256" key="6">
    <source>
        <dbReference type="SAM" id="MobiDB-lite"/>
    </source>
</evidence>
<dbReference type="PRINTS" id="PR00252">
    <property type="entry name" value="NRIONCHANNEL"/>
</dbReference>
<dbReference type="SUPFAM" id="SSF90112">
    <property type="entry name" value="Neurotransmitter-gated ion-channel transmembrane pore"/>
    <property type="match status" value="1"/>
</dbReference>
<dbReference type="InterPro" id="IPR006202">
    <property type="entry name" value="Neur_chan_lig-bd"/>
</dbReference>
<feature type="transmembrane region" description="Helical" evidence="5">
    <location>
        <begin position="390"/>
        <end position="408"/>
    </location>
</feature>
<keyword evidence="8" id="KW-1185">Reference proteome</keyword>
<keyword evidence="4 5" id="KW-0472">Membrane</keyword>
<dbReference type="Gene3D" id="1.20.58.390">
    <property type="entry name" value="Neurotransmitter-gated ion-channel transmembrane domain"/>
    <property type="match status" value="1"/>
</dbReference>
<reference evidence="9" key="1">
    <citation type="submission" date="2022-11" db="UniProtKB">
        <authorList>
            <consortium name="WormBaseParasite"/>
        </authorList>
    </citation>
    <scope>IDENTIFICATION</scope>
</reference>
<dbReference type="GO" id="GO:0004888">
    <property type="term" value="F:transmembrane signaling receptor activity"/>
    <property type="evidence" value="ECO:0007669"/>
    <property type="project" value="InterPro"/>
</dbReference>
<keyword evidence="2 5" id="KW-0812">Transmembrane</keyword>
<sequence>MHTMQRLIQLKPYSEVKSPIFVDCRRFLGFNQRPSVIARDKPKQTGTPIQEQVHHGNPKMICFIKNACKSEMDKKITRDPTSSRRTYSDHVESFDESPNSRLNDELLHRHRQKFRPVRNPNDTLLVYVLAALYQIVDVNQKSNLVGISAYFDLVSFVHNIQHENYFLVSQNAENWISSDRSVITENWWYDEFLTWKPDDFNGANETYLPAVDVWVPDLYLYHSVEGSTPLLVHQSAVQIDFMGRVRLFVPFTAKALCTINVKYFPFDTQVCQFQPGGAEQTAVMANEFGSWSFREHHIQYVVASSEVTLHEFFDNQEWYLVRCNLTSNRSRYANGDFNETYSTVRLTVELERGSFYYIFNLIIPTTLVTIVSVIGFHASANSTERRESKFRLGIMTLLSMGVLLLNVVNDMPKFSMVSVAGNRGSFSDAPILGRDVDNDLDLRHPELDPYSAALWEILGKICVQSLANAWP</sequence>
<dbReference type="PANTHER" id="PTHR18945">
    <property type="entry name" value="NEUROTRANSMITTER GATED ION CHANNEL"/>
    <property type="match status" value="1"/>
</dbReference>
<evidence type="ECO:0000256" key="3">
    <source>
        <dbReference type="ARBA" id="ARBA00022989"/>
    </source>
</evidence>
<accession>A0A915K6H4</accession>
<feature type="compositionally biased region" description="Basic and acidic residues" evidence="6">
    <location>
        <begin position="74"/>
        <end position="93"/>
    </location>
</feature>
<evidence type="ECO:0000259" key="7">
    <source>
        <dbReference type="Pfam" id="PF02931"/>
    </source>
</evidence>
<dbReference type="InterPro" id="IPR036719">
    <property type="entry name" value="Neuro-gated_channel_TM_sf"/>
</dbReference>
<dbReference type="InterPro" id="IPR036734">
    <property type="entry name" value="Neur_chan_lig-bd_sf"/>
</dbReference>
<keyword evidence="3 5" id="KW-1133">Transmembrane helix</keyword>
<comment type="similarity">
    <text evidence="5">Belongs to the ligand-gated ion channel (TC 1.A.9) family.</text>
</comment>
<feature type="region of interest" description="Disordered" evidence="6">
    <location>
        <begin position="74"/>
        <end position="99"/>
    </location>
</feature>
<protein>
    <submittedName>
        <fullName evidence="9">Neurotransmitter-gated ion-channel ligand-binding domain-containing protein</fullName>
    </submittedName>
</protein>
<dbReference type="Pfam" id="PF02931">
    <property type="entry name" value="Neur_chan_LBD"/>
    <property type="match status" value="1"/>
</dbReference>
<evidence type="ECO:0000313" key="8">
    <source>
        <dbReference type="Proteomes" id="UP000887565"/>
    </source>
</evidence>
<comment type="caution">
    <text evidence="5">Lacks conserved residue(s) required for the propagation of feature annotation.</text>
</comment>
<proteinExistence type="inferred from homology"/>
<dbReference type="Proteomes" id="UP000887565">
    <property type="component" value="Unplaced"/>
</dbReference>
<dbReference type="CDD" id="cd19051">
    <property type="entry name" value="LGIC_TM_cation"/>
    <property type="match status" value="1"/>
</dbReference>
<feature type="transmembrane region" description="Helical" evidence="5">
    <location>
        <begin position="355"/>
        <end position="378"/>
    </location>
</feature>
<dbReference type="GO" id="GO:0005230">
    <property type="term" value="F:extracellular ligand-gated monoatomic ion channel activity"/>
    <property type="evidence" value="ECO:0007669"/>
    <property type="project" value="InterPro"/>
</dbReference>
<comment type="subcellular location">
    <subcellularLocation>
        <location evidence="1">Membrane</location>
        <topology evidence="1">Multi-pass membrane protein</topology>
    </subcellularLocation>
</comment>
<dbReference type="GO" id="GO:0016020">
    <property type="term" value="C:membrane"/>
    <property type="evidence" value="ECO:0007669"/>
    <property type="project" value="UniProtKB-SubCell"/>
</dbReference>
<evidence type="ECO:0000256" key="1">
    <source>
        <dbReference type="ARBA" id="ARBA00004141"/>
    </source>
</evidence>
<dbReference type="InterPro" id="IPR006201">
    <property type="entry name" value="Neur_channel"/>
</dbReference>
<dbReference type="Gene3D" id="2.70.170.10">
    <property type="entry name" value="Neurotransmitter-gated ion-channel ligand-binding domain"/>
    <property type="match status" value="1"/>
</dbReference>
<keyword evidence="5" id="KW-0407">Ion channel</keyword>
<feature type="domain" description="Neurotransmitter-gated ion-channel ligand-binding" evidence="7">
    <location>
        <begin position="182"/>
        <end position="352"/>
    </location>
</feature>
<evidence type="ECO:0000313" key="9">
    <source>
        <dbReference type="WBParaSite" id="nRc.2.0.1.t33482-RA"/>
    </source>
</evidence>
<dbReference type="AlphaFoldDB" id="A0A915K6H4"/>
<dbReference type="InterPro" id="IPR038050">
    <property type="entry name" value="Neuro_actylchol_rec"/>
</dbReference>
<dbReference type="CDD" id="cd18989">
    <property type="entry name" value="LGIC_ECD_cation"/>
    <property type="match status" value="1"/>
</dbReference>
<keyword evidence="5" id="KW-0813">Transport</keyword>
<name>A0A915K6H4_ROMCU</name>
<evidence type="ECO:0000256" key="2">
    <source>
        <dbReference type="ARBA" id="ARBA00022692"/>
    </source>
</evidence>
<dbReference type="InterPro" id="IPR018000">
    <property type="entry name" value="Neurotransmitter_ion_chnl_CS"/>
</dbReference>
<dbReference type="WBParaSite" id="nRc.2.0.1.t33482-RA">
    <property type="protein sequence ID" value="nRc.2.0.1.t33482-RA"/>
    <property type="gene ID" value="nRc.2.0.1.g33482"/>
</dbReference>
<evidence type="ECO:0000256" key="5">
    <source>
        <dbReference type="RuleBase" id="RU000687"/>
    </source>
</evidence>
<dbReference type="PROSITE" id="PS00236">
    <property type="entry name" value="NEUROTR_ION_CHANNEL"/>
    <property type="match status" value="1"/>
</dbReference>